<evidence type="ECO:0000313" key="3">
    <source>
        <dbReference type="Proteomes" id="UP000054217"/>
    </source>
</evidence>
<dbReference type="EMBL" id="KN831948">
    <property type="protein sequence ID" value="KIO12009.1"/>
    <property type="molecule type" value="Genomic_DNA"/>
</dbReference>
<dbReference type="OrthoDB" id="94039at2759"/>
<dbReference type="Gene3D" id="3.40.50.1820">
    <property type="entry name" value="alpha/beta hydrolase"/>
    <property type="match status" value="1"/>
</dbReference>
<evidence type="ECO:0000313" key="2">
    <source>
        <dbReference type="EMBL" id="KIO12009.1"/>
    </source>
</evidence>
<organism evidence="2 3">
    <name type="scientific">Pisolithus tinctorius Marx 270</name>
    <dbReference type="NCBI Taxonomy" id="870435"/>
    <lineage>
        <taxon>Eukaryota</taxon>
        <taxon>Fungi</taxon>
        <taxon>Dikarya</taxon>
        <taxon>Basidiomycota</taxon>
        <taxon>Agaricomycotina</taxon>
        <taxon>Agaricomycetes</taxon>
        <taxon>Agaricomycetidae</taxon>
        <taxon>Boletales</taxon>
        <taxon>Sclerodermatineae</taxon>
        <taxon>Pisolithaceae</taxon>
        <taxon>Pisolithus</taxon>
    </lineage>
</organism>
<dbReference type="InParanoid" id="A0A0C3PTG8"/>
<feature type="domain" description="AB hydrolase-1" evidence="1">
    <location>
        <begin position="40"/>
        <end position="335"/>
    </location>
</feature>
<dbReference type="HOGENOM" id="CLU_032490_0_0_1"/>
<dbReference type="Proteomes" id="UP000054217">
    <property type="component" value="Unassembled WGS sequence"/>
</dbReference>
<name>A0A0C3PTG8_PISTI</name>
<dbReference type="InterPro" id="IPR000073">
    <property type="entry name" value="AB_hydrolase_1"/>
</dbReference>
<dbReference type="InterPro" id="IPR029058">
    <property type="entry name" value="AB_hydrolase_fold"/>
</dbReference>
<sequence>MLQRQFVVKPDTQCLLHVTATQYWLPEFMAHWDDDEALTLIMLHSTSFHKETWEPTIQHIFKSLLVPSSRIEPRTASKLTKVKCAWAIECPNHGQSAVLNDAALRNPQYFRKFGCEKYAEAVHRFMTFGPVLSPPFDFKAQRLVGIGHSLGGVAIVILQDLQPSFPFFSVILVEPLLSPQGLEPLRPLQMRLVQGAYERRDVWPSREDAVEYLEANKYIALWDRRVLELYVRYGLRSHPGAQHEVAPYTGVCLACSREEEVTMYRDSTGSNRGLEVLNKICRHLPISVIFGGKNDWMPRSVQDTLVDPNSGRRFETVHRINGVGHLVPQHAPEKLSRSVIDILTRHSRHATRL</sequence>
<protein>
    <recommendedName>
        <fullName evidence="1">AB hydrolase-1 domain-containing protein</fullName>
    </recommendedName>
</protein>
<reference evidence="2 3" key="1">
    <citation type="submission" date="2014-04" db="EMBL/GenBank/DDBJ databases">
        <authorList>
            <consortium name="DOE Joint Genome Institute"/>
            <person name="Kuo A."/>
            <person name="Kohler A."/>
            <person name="Costa M.D."/>
            <person name="Nagy L.G."/>
            <person name="Floudas D."/>
            <person name="Copeland A."/>
            <person name="Barry K.W."/>
            <person name="Cichocki N."/>
            <person name="Veneault-Fourrey C."/>
            <person name="LaButti K."/>
            <person name="Lindquist E.A."/>
            <person name="Lipzen A."/>
            <person name="Lundell T."/>
            <person name="Morin E."/>
            <person name="Murat C."/>
            <person name="Sun H."/>
            <person name="Tunlid A."/>
            <person name="Henrissat B."/>
            <person name="Grigoriev I.V."/>
            <person name="Hibbett D.S."/>
            <person name="Martin F."/>
            <person name="Nordberg H.P."/>
            <person name="Cantor M.N."/>
            <person name="Hua S.X."/>
        </authorList>
    </citation>
    <scope>NUCLEOTIDE SEQUENCE [LARGE SCALE GENOMIC DNA]</scope>
    <source>
        <strain evidence="2 3">Marx 270</strain>
    </source>
</reference>
<keyword evidence="3" id="KW-1185">Reference proteome</keyword>
<dbReference type="STRING" id="870435.A0A0C3PTG8"/>
<evidence type="ECO:0000259" key="1">
    <source>
        <dbReference type="Pfam" id="PF12697"/>
    </source>
</evidence>
<dbReference type="Pfam" id="PF12697">
    <property type="entry name" value="Abhydrolase_6"/>
    <property type="match status" value="1"/>
</dbReference>
<dbReference type="AlphaFoldDB" id="A0A0C3PTG8"/>
<dbReference type="SUPFAM" id="SSF53474">
    <property type="entry name" value="alpha/beta-Hydrolases"/>
    <property type="match status" value="1"/>
</dbReference>
<accession>A0A0C3PTG8</accession>
<reference evidence="3" key="2">
    <citation type="submission" date="2015-01" db="EMBL/GenBank/DDBJ databases">
        <title>Evolutionary Origins and Diversification of the Mycorrhizal Mutualists.</title>
        <authorList>
            <consortium name="DOE Joint Genome Institute"/>
            <consortium name="Mycorrhizal Genomics Consortium"/>
            <person name="Kohler A."/>
            <person name="Kuo A."/>
            <person name="Nagy L.G."/>
            <person name="Floudas D."/>
            <person name="Copeland A."/>
            <person name="Barry K.W."/>
            <person name="Cichocki N."/>
            <person name="Veneault-Fourrey C."/>
            <person name="LaButti K."/>
            <person name="Lindquist E.A."/>
            <person name="Lipzen A."/>
            <person name="Lundell T."/>
            <person name="Morin E."/>
            <person name="Murat C."/>
            <person name="Riley R."/>
            <person name="Ohm R."/>
            <person name="Sun H."/>
            <person name="Tunlid A."/>
            <person name="Henrissat B."/>
            <person name="Grigoriev I.V."/>
            <person name="Hibbett D.S."/>
            <person name="Martin F."/>
        </authorList>
    </citation>
    <scope>NUCLEOTIDE SEQUENCE [LARGE SCALE GENOMIC DNA]</scope>
    <source>
        <strain evidence="3">Marx 270</strain>
    </source>
</reference>
<gene>
    <name evidence="2" type="ORF">M404DRAFT_125941</name>
</gene>
<proteinExistence type="predicted"/>